<dbReference type="Proteomes" id="UP000270025">
    <property type="component" value="Chromosome"/>
</dbReference>
<dbReference type="Gene3D" id="3.10.290.10">
    <property type="entry name" value="RNA-binding S4 domain"/>
    <property type="match status" value="1"/>
</dbReference>
<feature type="compositionally biased region" description="Basic and acidic residues" evidence="2">
    <location>
        <begin position="96"/>
        <end position="115"/>
    </location>
</feature>
<name>A0A447Z7C5_9STRE</name>
<evidence type="ECO:0000313" key="4">
    <source>
        <dbReference type="Proteomes" id="UP000270025"/>
    </source>
</evidence>
<protein>
    <submittedName>
        <fullName evidence="3">S4 domain-containing protein YaaA</fullName>
    </submittedName>
</protein>
<dbReference type="KEGG" id="svf:NCTC3166_01960"/>
<dbReference type="CDD" id="cd00165">
    <property type="entry name" value="S4"/>
    <property type="match status" value="1"/>
</dbReference>
<dbReference type="InterPro" id="IPR036986">
    <property type="entry name" value="S4_RNA-bd_sf"/>
</dbReference>
<evidence type="ECO:0000256" key="1">
    <source>
        <dbReference type="PROSITE-ProRule" id="PRU00182"/>
    </source>
</evidence>
<dbReference type="AlphaFoldDB" id="A0A447Z7C5"/>
<dbReference type="Pfam" id="PF13275">
    <property type="entry name" value="S4_2"/>
    <property type="match status" value="1"/>
</dbReference>
<organism evidence="3 4">
    <name type="scientific">Streptococcus viridans</name>
    <dbReference type="NCBI Taxonomy" id="78535"/>
    <lineage>
        <taxon>Bacteria</taxon>
        <taxon>Bacillati</taxon>
        <taxon>Bacillota</taxon>
        <taxon>Bacilli</taxon>
        <taxon>Lactobacillales</taxon>
        <taxon>Streptococcaceae</taxon>
        <taxon>Streptococcus</taxon>
    </lineage>
</organism>
<dbReference type="PROSITE" id="PS50889">
    <property type="entry name" value="S4"/>
    <property type="match status" value="1"/>
</dbReference>
<feature type="region of interest" description="Disordered" evidence="2">
    <location>
        <begin position="95"/>
        <end position="123"/>
    </location>
</feature>
<gene>
    <name evidence="3" type="ORF">NCTC3166_01960</name>
</gene>
<keyword evidence="4" id="KW-1185">Reference proteome</keyword>
<dbReference type="SUPFAM" id="SSF55174">
    <property type="entry name" value="Alpha-L RNA-binding motif"/>
    <property type="match status" value="1"/>
</dbReference>
<dbReference type="NCBIfam" id="TIGR02988">
    <property type="entry name" value="YaaA_near_RecF"/>
    <property type="match status" value="1"/>
</dbReference>
<evidence type="ECO:0000256" key="2">
    <source>
        <dbReference type="SAM" id="MobiDB-lite"/>
    </source>
</evidence>
<evidence type="ECO:0000313" key="3">
    <source>
        <dbReference type="EMBL" id="VED68121.1"/>
    </source>
</evidence>
<keyword evidence="1" id="KW-0694">RNA-binding</keyword>
<accession>A0A447Z7C5</accession>
<dbReference type="InterPro" id="IPR014330">
    <property type="entry name" value="RNA-bd_S4-rel_YaaA"/>
</dbReference>
<dbReference type="GO" id="GO:0003723">
    <property type="term" value="F:RNA binding"/>
    <property type="evidence" value="ECO:0007669"/>
    <property type="project" value="UniProtKB-KW"/>
</dbReference>
<dbReference type="RefSeq" id="WP_126405012.1">
    <property type="nucleotide sequence ID" value="NZ_LR134266.1"/>
</dbReference>
<dbReference type="EMBL" id="LR134266">
    <property type="protein sequence ID" value="VED68121.1"/>
    <property type="molecule type" value="Genomic_DNA"/>
</dbReference>
<reference evidence="3 4" key="1">
    <citation type="submission" date="2018-12" db="EMBL/GenBank/DDBJ databases">
        <authorList>
            <consortium name="Pathogen Informatics"/>
        </authorList>
    </citation>
    <scope>NUCLEOTIDE SEQUENCE [LARGE SCALE GENOMIC DNA]</scope>
    <source>
        <strain evidence="3 4">NCTC3166</strain>
    </source>
</reference>
<proteinExistence type="predicted"/>
<sequence length="123" mass="14196">MNYKLFDEFITLQALFKELGIIQSGGAIKAFLHENQVEVNGEVETRRGRKLRVGDTIEVIGEKEVITLTEPSPEEIEDYQADKLEKERVAQLVKKLNKEQKQNKDSKPKKEENKRKPVRFPGT</sequence>